<keyword evidence="10" id="KW-0413">Isomerase</keyword>
<dbReference type="CDD" id="cd06558">
    <property type="entry name" value="crotonase-like"/>
    <property type="match status" value="1"/>
</dbReference>
<dbReference type="InterPro" id="IPR006180">
    <property type="entry name" value="3-OHacyl-CoA_DH_CS"/>
</dbReference>
<dbReference type="Proteomes" id="UP001465153">
    <property type="component" value="Unassembled WGS sequence"/>
</dbReference>
<keyword evidence="11" id="KW-0456">Lyase</keyword>
<evidence type="ECO:0000256" key="1">
    <source>
        <dbReference type="ARBA" id="ARBA00005005"/>
    </source>
</evidence>
<evidence type="ECO:0000256" key="9">
    <source>
        <dbReference type="ARBA" id="ARBA00023098"/>
    </source>
</evidence>
<dbReference type="InterPro" id="IPR001753">
    <property type="entry name" value="Enoyl-CoA_hydra/iso"/>
</dbReference>
<dbReference type="PROSITE" id="PS00067">
    <property type="entry name" value="3HCDH"/>
    <property type="match status" value="1"/>
</dbReference>
<dbReference type="NCBIfam" id="NF008727">
    <property type="entry name" value="PRK11730.1"/>
    <property type="match status" value="1"/>
</dbReference>
<comment type="similarity">
    <text evidence="3">In the N-terminal section; belongs to the enoyl-CoA hydratase/isomerase family.</text>
</comment>
<keyword evidence="7" id="KW-0560">Oxidoreductase</keyword>
<evidence type="ECO:0000256" key="10">
    <source>
        <dbReference type="ARBA" id="ARBA00023235"/>
    </source>
</evidence>
<evidence type="ECO:0000256" key="11">
    <source>
        <dbReference type="ARBA" id="ARBA00023239"/>
    </source>
</evidence>
<dbReference type="Pfam" id="PF02737">
    <property type="entry name" value="3HCDH_N"/>
    <property type="match status" value="1"/>
</dbReference>
<dbReference type="Pfam" id="PF00725">
    <property type="entry name" value="3HCDH"/>
    <property type="match status" value="1"/>
</dbReference>
<reference evidence="17 18" key="1">
    <citation type="submission" date="2024-04" db="EMBL/GenBank/DDBJ databases">
        <title>Draft genome sequence of Sessilibacter corallicola NBRC 116591.</title>
        <authorList>
            <person name="Miyakawa T."/>
            <person name="Kusuya Y."/>
            <person name="Miura T."/>
        </authorList>
    </citation>
    <scope>NUCLEOTIDE SEQUENCE [LARGE SCALE GENOMIC DNA]</scope>
    <source>
        <strain evidence="17 18">KU-00831-HH</strain>
    </source>
</reference>
<dbReference type="PANTHER" id="PTHR43612:SF3">
    <property type="entry name" value="TRIFUNCTIONAL ENZYME SUBUNIT ALPHA, MITOCHONDRIAL"/>
    <property type="match status" value="1"/>
</dbReference>
<dbReference type="InterPro" id="IPR050136">
    <property type="entry name" value="FA_oxidation_alpha_subunit"/>
</dbReference>
<comment type="similarity">
    <text evidence="14">Belongs to the enoyl-CoA hydratase/isomerase family.</text>
</comment>
<evidence type="ECO:0000256" key="8">
    <source>
        <dbReference type="ARBA" id="ARBA00023027"/>
    </source>
</evidence>
<evidence type="ECO:0000313" key="17">
    <source>
        <dbReference type="EMBL" id="GAA6167213.1"/>
    </source>
</evidence>
<sequence>MFSKSTLSLIELPNHFIELRFDRKNESVNKFDQRCLTELKEACHELTQNSAVKGLVVTSAKPTFVVGADITEFGELFSHPPEKIEQEFLTINREVFNALEDLPFPTVAAINGIALGGGLEVALACDFRVMSESAKIGLPETSLGIIPGFGGTVRLARVIGPESAISWITTGLQNNASKALAIGAVDTIASNDLLKPAIEFLENANSGALAWRDVRAKKQSPYDLSASELNTLFDNAAKFVQTKFSGHYPAPMAAVNSMRKSILLDRTEAIKVEARYFAQMAKTETSKQLINVFLGDQQVMKHAKNLAKTETKIEQAGVIGAGIMGGGIAYQSAYTGTPIVMKDIQQNGIDLGISEATKLLDGLETKGKITADKKQHVLDKITPTLNYQEINAVDIVVEAVVENPKVKHAVLPEVESQVKETAIVASNTSTISIDYLAQPLARPENFLGMHFFNPVHKMPLVEVIRGTQTSESAVAKTVGYALAMKKKPVVVKDCPGFLVNRVLFPYLGAFMQMVHEGVDFIQIDKAMESFGWPMGPAYLCDVIGMDTTVHAANVLADGFPDRMKYDFTTAAEHLLKNECLGQKNGHGFYHYEKDERGKITKQHKQEIKTLLSSITESEKNVDEKTIAERLMVVFCLEAVRCLEENIVERPVDLDMAMIYGLGFPQFRGGPIRYIETLGISEFVALADKFGEFGNMYKVTDTLREMANDGSKHFYQ</sequence>
<dbReference type="InterPro" id="IPR029045">
    <property type="entry name" value="ClpP/crotonase-like_dom_sf"/>
</dbReference>
<evidence type="ECO:0000256" key="5">
    <source>
        <dbReference type="ARBA" id="ARBA00022832"/>
    </source>
</evidence>
<evidence type="ECO:0000256" key="2">
    <source>
        <dbReference type="ARBA" id="ARBA00007005"/>
    </source>
</evidence>
<evidence type="ECO:0000256" key="7">
    <source>
        <dbReference type="ARBA" id="ARBA00023002"/>
    </source>
</evidence>
<dbReference type="EC" id="4.2.1.17" evidence="4"/>
<dbReference type="SUPFAM" id="SSF52096">
    <property type="entry name" value="ClpP/crotonase"/>
    <property type="match status" value="1"/>
</dbReference>
<dbReference type="InterPro" id="IPR012799">
    <property type="entry name" value="FadB"/>
</dbReference>
<evidence type="ECO:0000256" key="13">
    <source>
        <dbReference type="ARBA" id="ARBA00049556"/>
    </source>
</evidence>
<keyword evidence="18" id="KW-1185">Reference proteome</keyword>
<evidence type="ECO:0000313" key="18">
    <source>
        <dbReference type="Proteomes" id="UP001465153"/>
    </source>
</evidence>
<comment type="similarity">
    <text evidence="2">In the central section; belongs to the 3-hydroxyacyl-CoA dehydrogenase family.</text>
</comment>
<dbReference type="InterPro" id="IPR036291">
    <property type="entry name" value="NAD(P)-bd_dom_sf"/>
</dbReference>
<feature type="domain" description="3-hydroxyacyl-CoA dehydrogenase C-terminal" evidence="15">
    <location>
        <begin position="496"/>
        <end position="591"/>
    </location>
</feature>
<dbReference type="SUPFAM" id="SSF48179">
    <property type="entry name" value="6-phosphogluconate dehydrogenase C-terminal domain-like"/>
    <property type="match status" value="2"/>
</dbReference>
<dbReference type="RefSeq" id="WP_353301922.1">
    <property type="nucleotide sequence ID" value="NZ_BAABWN010000003.1"/>
</dbReference>
<keyword evidence="6" id="KW-0442">Lipid degradation</keyword>
<keyword evidence="8" id="KW-0520">NAD</keyword>
<dbReference type="EMBL" id="BAABWN010000003">
    <property type="protein sequence ID" value="GAA6167213.1"/>
    <property type="molecule type" value="Genomic_DNA"/>
</dbReference>
<comment type="pathway">
    <text evidence="1">Lipid metabolism; fatty acid beta-oxidation.</text>
</comment>
<dbReference type="InterPro" id="IPR018376">
    <property type="entry name" value="Enoyl-CoA_hyd/isom_CS"/>
</dbReference>
<evidence type="ECO:0000256" key="4">
    <source>
        <dbReference type="ARBA" id="ARBA00012076"/>
    </source>
</evidence>
<keyword evidence="5" id="KW-0276">Fatty acid metabolism</keyword>
<keyword evidence="9" id="KW-0443">Lipid metabolism</keyword>
<organism evidence="17 18">
    <name type="scientific">Sessilibacter corallicola</name>
    <dbReference type="NCBI Taxonomy" id="2904075"/>
    <lineage>
        <taxon>Bacteria</taxon>
        <taxon>Pseudomonadati</taxon>
        <taxon>Pseudomonadota</taxon>
        <taxon>Gammaproteobacteria</taxon>
        <taxon>Cellvibrionales</taxon>
        <taxon>Cellvibrionaceae</taxon>
        <taxon>Sessilibacter</taxon>
    </lineage>
</organism>
<keyword evidence="12" id="KW-0511">Multifunctional enzyme</keyword>
<dbReference type="PANTHER" id="PTHR43612">
    <property type="entry name" value="TRIFUNCTIONAL ENZYME SUBUNIT ALPHA"/>
    <property type="match status" value="1"/>
</dbReference>
<evidence type="ECO:0000259" key="15">
    <source>
        <dbReference type="Pfam" id="PF00725"/>
    </source>
</evidence>
<evidence type="ECO:0000256" key="6">
    <source>
        <dbReference type="ARBA" id="ARBA00022963"/>
    </source>
</evidence>
<proteinExistence type="inferred from homology"/>
<comment type="catalytic activity">
    <reaction evidence="13">
        <text>a (3S)-3-hydroxyacyl-CoA + NAD(+) = a 3-oxoacyl-CoA + NADH + H(+)</text>
        <dbReference type="Rhea" id="RHEA:22432"/>
        <dbReference type="ChEBI" id="CHEBI:15378"/>
        <dbReference type="ChEBI" id="CHEBI:57318"/>
        <dbReference type="ChEBI" id="CHEBI:57540"/>
        <dbReference type="ChEBI" id="CHEBI:57945"/>
        <dbReference type="ChEBI" id="CHEBI:90726"/>
        <dbReference type="EC" id="1.1.1.35"/>
    </reaction>
</comment>
<protein>
    <recommendedName>
        <fullName evidence="4">enoyl-CoA hydratase</fullName>
        <ecNumber evidence="4">4.2.1.17</ecNumber>
    </recommendedName>
</protein>
<evidence type="ECO:0000256" key="3">
    <source>
        <dbReference type="ARBA" id="ARBA00008750"/>
    </source>
</evidence>
<evidence type="ECO:0000256" key="12">
    <source>
        <dbReference type="ARBA" id="ARBA00023268"/>
    </source>
</evidence>
<evidence type="ECO:0000256" key="14">
    <source>
        <dbReference type="RuleBase" id="RU003707"/>
    </source>
</evidence>
<dbReference type="NCBIfam" id="TIGR02437">
    <property type="entry name" value="FadB"/>
    <property type="match status" value="1"/>
</dbReference>
<dbReference type="Gene3D" id="1.10.1040.50">
    <property type="match status" value="1"/>
</dbReference>
<dbReference type="InterPro" id="IPR008927">
    <property type="entry name" value="6-PGluconate_DH-like_C_sf"/>
</dbReference>
<dbReference type="Gene3D" id="3.90.226.10">
    <property type="entry name" value="2-enoyl-CoA Hydratase, Chain A, domain 1"/>
    <property type="match status" value="1"/>
</dbReference>
<dbReference type="Gene3D" id="3.40.50.720">
    <property type="entry name" value="NAD(P)-binding Rossmann-like Domain"/>
    <property type="match status" value="1"/>
</dbReference>
<name>A0ABQ0A6R3_9GAMM</name>
<accession>A0ABQ0A6R3</accession>
<feature type="domain" description="3-hydroxyacyl-CoA dehydrogenase NAD binding" evidence="16">
    <location>
        <begin position="316"/>
        <end position="494"/>
    </location>
</feature>
<gene>
    <name evidence="17" type="primary">fadB_1</name>
    <name evidence="17" type="ORF">NBRC116591_10230</name>
</gene>
<comment type="caution">
    <text evidence="17">The sequence shown here is derived from an EMBL/GenBank/DDBJ whole genome shotgun (WGS) entry which is preliminary data.</text>
</comment>
<dbReference type="InterPro" id="IPR006108">
    <property type="entry name" value="3HC_DH_C"/>
</dbReference>
<dbReference type="SUPFAM" id="SSF51735">
    <property type="entry name" value="NAD(P)-binding Rossmann-fold domains"/>
    <property type="match status" value="1"/>
</dbReference>
<dbReference type="Pfam" id="PF00378">
    <property type="entry name" value="ECH_1"/>
    <property type="match status" value="1"/>
</dbReference>
<evidence type="ECO:0000259" key="16">
    <source>
        <dbReference type="Pfam" id="PF02737"/>
    </source>
</evidence>
<dbReference type="InterPro" id="IPR006176">
    <property type="entry name" value="3-OHacyl-CoA_DH_NAD-bd"/>
</dbReference>
<dbReference type="PROSITE" id="PS00166">
    <property type="entry name" value="ENOYL_COA_HYDRATASE"/>
    <property type="match status" value="1"/>
</dbReference>